<name>A0A0G4I8Y7_9ALVE</name>
<gene>
    <name evidence="6" type="ORF">Cvel_12089</name>
</gene>
<feature type="domain" description="Ribosomal RNA large subunit methyltransferase K/L-like methyltransferase" evidence="4">
    <location>
        <begin position="203"/>
        <end position="323"/>
    </location>
</feature>
<dbReference type="GO" id="GO:0008990">
    <property type="term" value="F:rRNA (guanine-N2-)-methyltransferase activity"/>
    <property type="evidence" value="ECO:0007669"/>
    <property type="project" value="TreeGrafter"/>
</dbReference>
<dbReference type="Pfam" id="PF01170">
    <property type="entry name" value="UPF0020"/>
    <property type="match status" value="2"/>
</dbReference>
<feature type="domain" description="RlmL ferredoxin-like" evidence="5">
    <location>
        <begin position="35"/>
        <end position="85"/>
    </location>
</feature>
<dbReference type="EMBL" id="CDMZ01005708">
    <property type="protein sequence ID" value="CEM53582.1"/>
    <property type="molecule type" value="Genomic_DNA"/>
</dbReference>
<dbReference type="InterPro" id="IPR029063">
    <property type="entry name" value="SAM-dependent_MTases_sf"/>
</dbReference>
<feature type="domain" description="Ribosomal RNA large subunit methyltransferase K/L-like methyltransferase" evidence="4">
    <location>
        <begin position="362"/>
        <end position="463"/>
    </location>
</feature>
<dbReference type="InterPro" id="IPR000241">
    <property type="entry name" value="RlmKL-like_Mtase"/>
</dbReference>
<keyword evidence="2" id="KW-0808">Transferase</keyword>
<dbReference type="Pfam" id="PF22020">
    <property type="entry name" value="RlmL_1st"/>
    <property type="match status" value="1"/>
</dbReference>
<reference evidence="6" key="1">
    <citation type="submission" date="2014-11" db="EMBL/GenBank/DDBJ databases">
        <authorList>
            <person name="Otto D Thomas"/>
            <person name="Naeem Raeece"/>
        </authorList>
    </citation>
    <scope>NUCLEOTIDE SEQUENCE</scope>
</reference>
<sequence length="490" mass="54926">MASAVTRLAKTLASQGDRAQLLQTPDRLLRLQLLVSPGLERMLQRELEALQICKASETGPGSLDVEASEETLWQVVLRSRIAEQVRIRLGDGSFWAGDEQKLRKVARELPWFQYIPLGIHRPLPKIKVVSRDSRLFHTGLIEDRVREALVDRAKAELSERPDDLSKNQQKRGVGKVPPPSVHVSMLNDQCNISINASGDLSKRVWRVATGATPLRENLAAAVLLKTPLLQLLSKPEGLAIWDPFCGTGALLLEALGIAMGVPPGSPHIRYPFREFPIHRWQKFEKSANKIRLLAHPNVSKLKLLGSDIDALQIKRAEKNLKAFKERTPRAAVVREPSELRGDLGLEEEEEDGEEEEEEEDEGASGEATTAEIPARVSFVTGDFQRFVPHVKDCLVITNVPYGRRTVGEGALKRTYRAFGRALLRRRDWKGVYVVSANREFARHTGLAWKTELQFSNGGIKCDLLSWTGQRSKSSYKDRQGDDFDDSDEEL</sequence>
<dbReference type="AlphaFoldDB" id="A0A0G4I8Y7"/>
<evidence type="ECO:0000259" key="4">
    <source>
        <dbReference type="Pfam" id="PF01170"/>
    </source>
</evidence>
<evidence type="ECO:0000256" key="2">
    <source>
        <dbReference type="ARBA" id="ARBA00022679"/>
    </source>
</evidence>
<dbReference type="InterPro" id="IPR054170">
    <property type="entry name" value="RlmL_1st"/>
</dbReference>
<evidence type="ECO:0000313" key="6">
    <source>
        <dbReference type="EMBL" id="CEM53582.1"/>
    </source>
</evidence>
<feature type="region of interest" description="Disordered" evidence="3">
    <location>
        <begin position="470"/>
        <end position="490"/>
    </location>
</feature>
<dbReference type="PANTHER" id="PTHR47313">
    <property type="entry name" value="RIBOSOMAL RNA LARGE SUBUNIT METHYLTRANSFERASE K/L"/>
    <property type="match status" value="1"/>
</dbReference>
<dbReference type="PANTHER" id="PTHR47313:SF1">
    <property type="entry name" value="RIBOSOMAL RNA LARGE SUBUNIT METHYLTRANSFERASE K_L"/>
    <property type="match status" value="1"/>
</dbReference>
<dbReference type="InterPro" id="IPR053943">
    <property type="entry name" value="RlmKL-like_Mtase_CS"/>
</dbReference>
<dbReference type="SUPFAM" id="SSF53335">
    <property type="entry name" value="S-adenosyl-L-methionine-dependent methyltransferases"/>
    <property type="match status" value="1"/>
</dbReference>
<evidence type="ECO:0000259" key="5">
    <source>
        <dbReference type="Pfam" id="PF22020"/>
    </source>
</evidence>
<proteinExistence type="predicted"/>
<accession>A0A0G4I8Y7</accession>
<dbReference type="PROSITE" id="PS01261">
    <property type="entry name" value="UPF0020"/>
    <property type="match status" value="1"/>
</dbReference>
<dbReference type="Gene3D" id="3.40.50.150">
    <property type="entry name" value="Vaccinia Virus protein VP39"/>
    <property type="match status" value="2"/>
</dbReference>
<keyword evidence="1" id="KW-0489">Methyltransferase</keyword>
<protein>
    <submittedName>
        <fullName evidence="6">Uncharacterized protein</fullName>
    </submittedName>
</protein>
<organism evidence="6">
    <name type="scientific">Chromera velia CCMP2878</name>
    <dbReference type="NCBI Taxonomy" id="1169474"/>
    <lineage>
        <taxon>Eukaryota</taxon>
        <taxon>Sar</taxon>
        <taxon>Alveolata</taxon>
        <taxon>Colpodellida</taxon>
        <taxon>Chromeraceae</taxon>
        <taxon>Chromera</taxon>
    </lineage>
</organism>
<dbReference type="VEuPathDB" id="CryptoDB:Cvel_12089"/>
<dbReference type="CDD" id="cd11715">
    <property type="entry name" value="THUMP_AdoMetMT"/>
    <property type="match status" value="1"/>
</dbReference>
<dbReference type="GO" id="GO:0043527">
    <property type="term" value="C:tRNA methyltransferase complex"/>
    <property type="evidence" value="ECO:0007669"/>
    <property type="project" value="UniProtKB-ARBA"/>
</dbReference>
<evidence type="ECO:0000256" key="1">
    <source>
        <dbReference type="ARBA" id="ARBA00022603"/>
    </source>
</evidence>
<evidence type="ECO:0000256" key="3">
    <source>
        <dbReference type="SAM" id="MobiDB-lite"/>
    </source>
</evidence>
<feature type="compositionally biased region" description="Acidic residues" evidence="3">
    <location>
        <begin position="344"/>
        <end position="363"/>
    </location>
</feature>
<dbReference type="PhylomeDB" id="A0A0G4I8Y7"/>
<dbReference type="GO" id="GO:0070043">
    <property type="term" value="F:rRNA (guanine-N7-)-methyltransferase activity"/>
    <property type="evidence" value="ECO:0007669"/>
    <property type="project" value="TreeGrafter"/>
</dbReference>
<feature type="region of interest" description="Disordered" evidence="3">
    <location>
        <begin position="335"/>
        <end position="371"/>
    </location>
</feature>
<feature type="region of interest" description="Disordered" evidence="3">
    <location>
        <begin position="157"/>
        <end position="177"/>
    </location>
</feature>
<dbReference type="Gene3D" id="3.30.2130.30">
    <property type="match status" value="1"/>
</dbReference>